<keyword evidence="1" id="KW-0416">Keratin</keyword>
<dbReference type="Pfam" id="PF16208">
    <property type="entry name" value="Keratin_2_head"/>
    <property type="match status" value="1"/>
</dbReference>
<dbReference type="SUPFAM" id="SSF64593">
    <property type="entry name" value="Intermediate filament protein, coiled coil region"/>
    <property type="match status" value="3"/>
</dbReference>
<dbReference type="PROSITE" id="PS51842">
    <property type="entry name" value="IF_ROD_2"/>
    <property type="match status" value="1"/>
</dbReference>
<evidence type="ECO:0000256" key="4">
    <source>
        <dbReference type="ARBA" id="ARBA00061646"/>
    </source>
</evidence>
<dbReference type="PANTHER" id="PTHR45616:SF39">
    <property type="entry name" value="KERATIN, TYPE II CYTOSKELETAL 6A-RELATED"/>
    <property type="match status" value="1"/>
</dbReference>
<feature type="region of interest" description="Disordered" evidence="6">
    <location>
        <begin position="533"/>
        <end position="564"/>
    </location>
</feature>
<reference evidence="8" key="1">
    <citation type="submission" date="2016-12" db="EMBL/GenBank/DDBJ databases">
        <title>Mouse lemur reference genome and diversity panel.</title>
        <authorList>
            <person name="Harris R."/>
            <person name="Larsen P."/>
            <person name="Liu Y."/>
            <person name="Hughes D.S."/>
            <person name="Murali S."/>
            <person name="Raveendran M."/>
            <person name="Korchina V."/>
            <person name="Wang M."/>
            <person name="Jhangiani S."/>
            <person name="Bandaranaike D."/>
            <person name="Bellair M."/>
            <person name="Blankenburg K."/>
            <person name="Chao H."/>
            <person name="Dahdouli M."/>
            <person name="Dinh H."/>
            <person name="Doddapaneni H."/>
            <person name="English A."/>
            <person name="Firestine M."/>
            <person name="Gnanaolivu R."/>
            <person name="Gross S."/>
            <person name="Hernandez B."/>
            <person name="Javaid M."/>
            <person name="Jayaseelan J."/>
            <person name="Jones J."/>
            <person name="Khan Z."/>
            <person name="Kovar C."/>
            <person name="Kurapati P."/>
            <person name="Le B."/>
            <person name="Lee S."/>
            <person name="Li M."/>
            <person name="Mathew T."/>
            <person name="Narasimhan A."/>
            <person name="Ngo D."/>
            <person name="Nguyen L."/>
            <person name="Okwuonu G."/>
            <person name="Ongeri F."/>
            <person name="Osuji N."/>
            <person name="Pu L.-L."/>
            <person name="Puazo M."/>
            <person name="Quiroz J."/>
            <person name="Raj R."/>
            <person name="Rajbhandari K."/>
            <person name="Reid J.G."/>
            <person name="Santibanez J."/>
            <person name="Sexton D."/>
            <person name="Skinner E."/>
            <person name="Vee V."/>
            <person name="Weissenberger G."/>
            <person name="Wu Y."/>
            <person name="Xin Y."/>
            <person name="Han Y."/>
            <person name="Campbell C."/>
            <person name="Brown A."/>
            <person name="Sullivan B."/>
            <person name="Shelton J."/>
            <person name="Brown S."/>
            <person name="Dudchenko O."/>
            <person name="Machol I."/>
            <person name="Durand N."/>
            <person name="Shamim M."/>
            <person name="Lieberman A."/>
            <person name="Muzny D.M."/>
            <person name="Richards S."/>
            <person name="Yoder A."/>
            <person name="Worley K.C."/>
            <person name="Rogers J."/>
            <person name="Gibbs R.A."/>
        </authorList>
    </citation>
    <scope>NUCLEOTIDE SEQUENCE [LARGE SCALE GENOMIC DNA]</scope>
</reference>
<feature type="region of interest" description="Disordered" evidence="6">
    <location>
        <begin position="1"/>
        <end position="28"/>
    </location>
</feature>
<dbReference type="EMBL" id="ABDC03009142">
    <property type="status" value="NOT_ANNOTATED_CDS"/>
    <property type="molecule type" value="Genomic_DNA"/>
</dbReference>
<dbReference type="Pfam" id="PF00038">
    <property type="entry name" value="Filament"/>
    <property type="match status" value="1"/>
</dbReference>
<dbReference type="Gene3D" id="1.20.5.170">
    <property type="match status" value="1"/>
</dbReference>
<dbReference type="GO" id="GO:0005615">
    <property type="term" value="C:extracellular space"/>
    <property type="evidence" value="ECO:0007669"/>
    <property type="project" value="TreeGrafter"/>
</dbReference>
<gene>
    <name evidence="8" type="primary">LOC105856556</name>
</gene>
<dbReference type="Gene3D" id="1.20.5.1160">
    <property type="entry name" value="Vasodilator-stimulated phosphoprotein"/>
    <property type="match status" value="1"/>
</dbReference>
<keyword evidence="9" id="KW-1185">Reference proteome</keyword>
<feature type="compositionally biased region" description="Low complexity" evidence="6">
    <location>
        <begin position="1"/>
        <end position="10"/>
    </location>
</feature>
<dbReference type="InterPro" id="IPR032444">
    <property type="entry name" value="Keratin_2_head"/>
</dbReference>
<dbReference type="PANTHER" id="PTHR45616">
    <property type="entry name" value="GATA-TYPE DOMAIN-CONTAINING PROTEIN"/>
    <property type="match status" value="1"/>
</dbReference>
<evidence type="ECO:0000313" key="8">
    <source>
        <dbReference type="Ensembl" id="ENSMICP00000002002.3"/>
    </source>
</evidence>
<dbReference type="GO" id="GO:0045109">
    <property type="term" value="P:intermediate filament organization"/>
    <property type="evidence" value="ECO:0007669"/>
    <property type="project" value="TreeGrafter"/>
</dbReference>
<evidence type="ECO:0000256" key="6">
    <source>
        <dbReference type="SAM" id="MobiDB-lite"/>
    </source>
</evidence>
<accession>A0A8C5UMQ7</accession>
<evidence type="ECO:0000313" key="9">
    <source>
        <dbReference type="Proteomes" id="UP000694394"/>
    </source>
</evidence>
<dbReference type="GO" id="GO:0045095">
    <property type="term" value="C:keratin filament"/>
    <property type="evidence" value="ECO:0007669"/>
    <property type="project" value="InterPro"/>
</dbReference>
<keyword evidence="3 5" id="KW-0175">Coiled coil</keyword>
<dbReference type="SMART" id="SM01391">
    <property type="entry name" value="Filament"/>
    <property type="match status" value="1"/>
</dbReference>
<dbReference type="Proteomes" id="UP000694394">
    <property type="component" value="Chromosome 7"/>
</dbReference>
<organism evidence="8 9">
    <name type="scientific">Microcebus murinus</name>
    <name type="common">Gray mouse lemur</name>
    <name type="synonym">Lemur murinus</name>
    <dbReference type="NCBI Taxonomy" id="30608"/>
    <lineage>
        <taxon>Eukaryota</taxon>
        <taxon>Metazoa</taxon>
        <taxon>Chordata</taxon>
        <taxon>Craniata</taxon>
        <taxon>Vertebrata</taxon>
        <taxon>Euteleostomi</taxon>
        <taxon>Mammalia</taxon>
        <taxon>Eutheria</taxon>
        <taxon>Euarchontoglires</taxon>
        <taxon>Primates</taxon>
        <taxon>Strepsirrhini</taxon>
        <taxon>Lemuriformes</taxon>
        <taxon>Cheirogaleidae</taxon>
        <taxon>Microcebus</taxon>
    </lineage>
</organism>
<reference evidence="8" key="2">
    <citation type="submission" date="2025-08" db="UniProtKB">
        <authorList>
            <consortium name="Ensembl"/>
        </authorList>
    </citation>
    <scope>IDENTIFICATION</scope>
</reference>
<comment type="similarity">
    <text evidence="4">Belongs to the intermediate filament family.</text>
</comment>
<evidence type="ECO:0000259" key="7">
    <source>
        <dbReference type="PROSITE" id="PS51842"/>
    </source>
</evidence>
<proteinExistence type="inferred from homology"/>
<dbReference type="Gene3D" id="1.20.5.500">
    <property type="entry name" value="Single helix bin"/>
    <property type="match status" value="1"/>
</dbReference>
<dbReference type="InterPro" id="IPR039008">
    <property type="entry name" value="IF_rod_dom"/>
</dbReference>
<dbReference type="AlphaFoldDB" id="A0A8C5UMQ7"/>
<dbReference type="GO" id="GO:0030280">
    <property type="term" value="F:structural constituent of skin epidermis"/>
    <property type="evidence" value="ECO:0007669"/>
    <property type="project" value="TreeGrafter"/>
</dbReference>
<sequence>MSSKSTMRSHSSSHRGFSAGSARVPGVSRSGFSSVSVSRSRGSGGLGAVCGGGRFGSRSLYNLGGSKRISIGGGSCAVSGGYGSRVGGGFGFGGGAGSGFSFGGGAGGGFGLGGGAGFGGGFGGAGFPVCPPGGIQEVTINQNLLTPLNLQIDPTIQRVRTEEREQIKTLNNKFASFIDKVRFLEQQNKVLDTKWTLLQEQGTKTVRQNLEPLFEQYISTLRRQLDSILGDKGRLDSELRGMQDLVEDFKNKYEDEINKRTAAENEFVTLKKDVDAAYMNKVELQARVDSLTDEINFLRAFYDAELSQMQTHISDTSVVLSMDNNRNLDLDSIIAEVKAQYEEIAHKSRAEAESWYQTKYEELQVTVGRHGDDLRNTKQEIAEMNRMIQRLRSEIDHVKKQCANMQAATADTEQRGEMALKNARSKQGELEDALPKAKQAMAQQLMEYRELLNVKLVLDVEIAAYREMLEGEEKRAHGVFSCPCPLPTTSTVSGGYGGAGGVGSGVALGGGSGYSYSGGHSLGGGFSSSSGRGLGGGLSSVGGSSSSIKYTTTTTSSSKKSYKH</sequence>
<dbReference type="FunFam" id="1.20.5.500:FF:000001">
    <property type="entry name" value="Type II keratin 23"/>
    <property type="match status" value="1"/>
</dbReference>
<feature type="domain" description="IF rod" evidence="7">
    <location>
        <begin position="163"/>
        <end position="476"/>
    </location>
</feature>
<dbReference type="PRINTS" id="PR01276">
    <property type="entry name" value="TYPE2KERATIN"/>
</dbReference>
<evidence type="ECO:0000256" key="3">
    <source>
        <dbReference type="ARBA" id="ARBA00023054"/>
    </source>
</evidence>
<dbReference type="SUPFAM" id="SSF46579">
    <property type="entry name" value="Prefoldin"/>
    <property type="match status" value="1"/>
</dbReference>
<dbReference type="GO" id="GO:0031424">
    <property type="term" value="P:keratinization"/>
    <property type="evidence" value="ECO:0007669"/>
    <property type="project" value="TreeGrafter"/>
</dbReference>
<feature type="compositionally biased region" description="Low complexity" evidence="6">
    <location>
        <begin position="541"/>
        <end position="564"/>
    </location>
</feature>
<evidence type="ECO:0000256" key="2">
    <source>
        <dbReference type="ARBA" id="ARBA00022754"/>
    </source>
</evidence>
<protein>
    <recommendedName>
        <fullName evidence="7">IF rod domain-containing protein</fullName>
    </recommendedName>
</protein>
<dbReference type="Ensembl" id="ENSMICT00000002187.3">
    <property type="protein sequence ID" value="ENSMICP00000002002.3"/>
    <property type="gene ID" value="ENSMICG00000002190.3"/>
</dbReference>
<feature type="coiled-coil region" evidence="5">
    <location>
        <begin position="239"/>
        <end position="294"/>
    </location>
</feature>
<dbReference type="FunFam" id="1.20.5.1160:FF:000001">
    <property type="entry name" value="Keratin type II"/>
    <property type="match status" value="1"/>
</dbReference>
<evidence type="ECO:0000256" key="5">
    <source>
        <dbReference type="SAM" id="Coils"/>
    </source>
</evidence>
<feature type="coiled-coil region" evidence="5">
    <location>
        <begin position="374"/>
        <end position="408"/>
    </location>
</feature>
<keyword evidence="2" id="KW-0403">Intermediate filament</keyword>
<name>A0A8C5UMQ7_MICMU</name>
<evidence type="ECO:0000256" key="1">
    <source>
        <dbReference type="ARBA" id="ARBA00022744"/>
    </source>
</evidence>
<reference evidence="8" key="3">
    <citation type="submission" date="2025-09" db="UniProtKB">
        <authorList>
            <consortium name="Ensembl"/>
        </authorList>
    </citation>
    <scope>IDENTIFICATION</scope>
</reference>
<dbReference type="GeneTree" id="ENSGT00940000154600"/>
<dbReference type="InterPro" id="IPR003054">
    <property type="entry name" value="Keratin_II"/>
</dbReference>
<dbReference type="FunFam" id="1.20.5.170:FF:000004">
    <property type="entry name" value="Keratin, type II cytoskeletal 5"/>
    <property type="match status" value="1"/>
</dbReference>